<reference evidence="1 2" key="1">
    <citation type="journal article" date="2016" name="Nat. Commun.">
        <title>Thousands of microbial genomes shed light on interconnected biogeochemical processes in an aquifer system.</title>
        <authorList>
            <person name="Anantharaman K."/>
            <person name="Brown C.T."/>
            <person name="Hug L.A."/>
            <person name="Sharon I."/>
            <person name="Castelle C.J."/>
            <person name="Probst A.J."/>
            <person name="Thomas B.C."/>
            <person name="Singh A."/>
            <person name="Wilkins M.J."/>
            <person name="Karaoz U."/>
            <person name="Brodie E.L."/>
            <person name="Williams K.H."/>
            <person name="Hubbard S.S."/>
            <person name="Banfield J.F."/>
        </authorList>
    </citation>
    <scope>NUCLEOTIDE SEQUENCE [LARGE SCALE GENOMIC DNA]</scope>
</reference>
<gene>
    <name evidence="1" type="ORF">A2519_10190</name>
</gene>
<evidence type="ECO:0000313" key="1">
    <source>
        <dbReference type="EMBL" id="OGK05032.1"/>
    </source>
</evidence>
<organism evidence="1 2">
    <name type="scientific">Candidatus Raymondbacteria bacterium RIFOXYD12_FULL_49_13</name>
    <dbReference type="NCBI Taxonomy" id="1817890"/>
    <lineage>
        <taxon>Bacteria</taxon>
        <taxon>Raymondiibacteriota</taxon>
    </lineage>
</organism>
<dbReference type="Gene3D" id="3.30.460.40">
    <property type="match status" value="1"/>
</dbReference>
<evidence type="ECO:0000313" key="2">
    <source>
        <dbReference type="Proteomes" id="UP000179243"/>
    </source>
</evidence>
<proteinExistence type="predicted"/>
<dbReference type="AlphaFoldDB" id="A0A1F7FEZ7"/>
<dbReference type="EMBL" id="MFYX01000064">
    <property type="protein sequence ID" value="OGK05032.1"/>
    <property type="molecule type" value="Genomic_DNA"/>
</dbReference>
<protein>
    <submittedName>
        <fullName evidence="1">Uncharacterized protein</fullName>
    </submittedName>
</protein>
<accession>A0A1F7FEZ7</accession>
<comment type="caution">
    <text evidence="1">The sequence shown here is derived from an EMBL/GenBank/DDBJ whole genome shotgun (WGS) entry which is preliminary data.</text>
</comment>
<dbReference type="InterPro" id="IPR043519">
    <property type="entry name" value="NT_sf"/>
</dbReference>
<name>A0A1F7FEZ7_UNCRA</name>
<dbReference type="SUPFAM" id="SSF81301">
    <property type="entry name" value="Nucleotidyltransferase"/>
    <property type="match status" value="1"/>
</dbReference>
<dbReference type="Proteomes" id="UP000179243">
    <property type="component" value="Unassembled WGS sequence"/>
</dbReference>
<sequence>MYFLSMTQANPSQSFQGSIFTLLAAIFRKHEVKPVLIGGYAFIASKVIRSTFDIDFIVTGEDEAKLEPDIISTGYTIKKRQGVAVQFKAEKKGLRDLDFLITDADTFQKLVKNGRQVIIAGETFIIPSPDHLIAMKLHAIVNNPEREKKDLLDVIQLIESNSIDPKSSEIKKLFKKYGLEHLFKQITMDK</sequence>